<dbReference type="InterPro" id="IPR016187">
    <property type="entry name" value="CTDL_fold"/>
</dbReference>
<dbReference type="SUPFAM" id="SSF56436">
    <property type="entry name" value="C-type lectin-like"/>
    <property type="match status" value="2"/>
</dbReference>
<comment type="caution">
    <text evidence="2">The sequence shown here is derived from an EMBL/GenBank/DDBJ whole genome shotgun (WGS) entry which is preliminary data.</text>
</comment>
<dbReference type="Gene3D" id="3.10.100.10">
    <property type="entry name" value="Mannose-Binding Protein A, subunit A"/>
    <property type="match status" value="2"/>
</dbReference>
<dbReference type="InterPro" id="IPR001304">
    <property type="entry name" value="C-type_lectin-like"/>
</dbReference>
<evidence type="ECO:0000313" key="3">
    <source>
        <dbReference type="Proteomes" id="UP000606274"/>
    </source>
</evidence>
<dbReference type="EMBL" id="JABFDY010000018">
    <property type="protein sequence ID" value="KAF7694339.1"/>
    <property type="molecule type" value="Genomic_DNA"/>
</dbReference>
<dbReference type="PANTHER" id="PTHR45784:SF3">
    <property type="entry name" value="C-TYPE LECTIN DOMAIN FAMILY 4 MEMBER K-LIKE-RELATED"/>
    <property type="match status" value="1"/>
</dbReference>
<dbReference type="InterPro" id="IPR016186">
    <property type="entry name" value="C-type_lectin-like/link_sf"/>
</dbReference>
<reference evidence="2" key="1">
    <citation type="submission" date="2020-08" db="EMBL/GenBank/DDBJ databases">
        <title>Chromosome-level assembly of Southern catfish (Silurus meridionalis) provides insights into visual adaptation to the nocturnal and benthic lifestyles.</title>
        <authorList>
            <person name="Zhang Y."/>
            <person name="Wang D."/>
            <person name="Peng Z."/>
        </authorList>
    </citation>
    <scope>NUCLEOTIDE SEQUENCE</scope>
    <source>
        <strain evidence="2">SWU-2019-XX</strain>
        <tissue evidence="2">Muscle</tissue>
    </source>
</reference>
<organism evidence="2 3">
    <name type="scientific">Silurus meridionalis</name>
    <name type="common">Southern catfish</name>
    <name type="synonym">Silurus soldatovi meridionalis</name>
    <dbReference type="NCBI Taxonomy" id="175797"/>
    <lineage>
        <taxon>Eukaryota</taxon>
        <taxon>Metazoa</taxon>
        <taxon>Chordata</taxon>
        <taxon>Craniata</taxon>
        <taxon>Vertebrata</taxon>
        <taxon>Euteleostomi</taxon>
        <taxon>Actinopterygii</taxon>
        <taxon>Neopterygii</taxon>
        <taxon>Teleostei</taxon>
        <taxon>Ostariophysi</taxon>
        <taxon>Siluriformes</taxon>
        <taxon>Siluridae</taxon>
        <taxon>Silurus</taxon>
    </lineage>
</organism>
<evidence type="ECO:0000259" key="1">
    <source>
        <dbReference type="PROSITE" id="PS50041"/>
    </source>
</evidence>
<dbReference type="PROSITE" id="PS50041">
    <property type="entry name" value="C_TYPE_LECTIN_2"/>
    <property type="match status" value="2"/>
</dbReference>
<evidence type="ECO:0000313" key="2">
    <source>
        <dbReference type="EMBL" id="KAF7694339.1"/>
    </source>
</evidence>
<protein>
    <recommendedName>
        <fullName evidence="1">C-type lectin domain-containing protein</fullName>
    </recommendedName>
</protein>
<dbReference type="Proteomes" id="UP000606274">
    <property type="component" value="Unassembled WGS sequence"/>
</dbReference>
<name>A0A8T0AN40_SILME</name>
<dbReference type="SMART" id="SM00034">
    <property type="entry name" value="CLECT"/>
    <property type="match status" value="2"/>
</dbReference>
<feature type="domain" description="C-type lectin" evidence="1">
    <location>
        <begin position="43"/>
        <end position="152"/>
    </location>
</feature>
<keyword evidence="3" id="KW-1185">Reference proteome</keyword>
<dbReference type="AlphaFoldDB" id="A0A8T0AN40"/>
<gene>
    <name evidence="2" type="ORF">HF521_008092</name>
</gene>
<sequence>MERNHPDKVLVRDTTLHRERPRFWSFNSSTGLLPLIQSVSRKYYLIQQKKTWSDAQAFCRAEHTDLATVETNDDLTKLQNEAQRQEFTSSAWIGLHIDLTGWRWSLENEPLGMTLWAATQPDNAGGHEECGALDTWGWIDLICTLPLSFVCFDERIEGPVNYIKILDRKTWSDAQSYCRQHYTDLASARDITENTLIKALLSEWTWFGLFRDSWKWSDQTMFSTVSWMSVNALGSNDCVYWSTGQAADAPCSDTKPFFCYSAISGRRQFIRLTVRTDQDVNDPAIKAAIFDQIKKNLKDHGMGENITVKWRKRPDRVVFHT</sequence>
<accession>A0A8T0AN40</accession>
<proteinExistence type="predicted"/>
<dbReference type="PANTHER" id="PTHR45784">
    <property type="entry name" value="C-TYPE LECTIN DOMAIN FAMILY 20 MEMBER A-RELATED"/>
    <property type="match status" value="1"/>
</dbReference>
<feature type="domain" description="C-type lectin" evidence="1">
    <location>
        <begin position="162"/>
        <end position="260"/>
    </location>
</feature>
<dbReference type="Pfam" id="PF00059">
    <property type="entry name" value="Lectin_C"/>
    <property type="match status" value="2"/>
</dbReference>